<proteinExistence type="predicted"/>
<evidence type="ECO:0000313" key="1">
    <source>
        <dbReference type="EMBL" id="MBK1632769.1"/>
    </source>
</evidence>
<dbReference type="Proteomes" id="UP000748752">
    <property type="component" value="Unassembled WGS sequence"/>
</dbReference>
<dbReference type="EMBL" id="NRRV01000057">
    <property type="protein sequence ID" value="MBK1632769.1"/>
    <property type="molecule type" value="Genomic_DNA"/>
</dbReference>
<sequence length="128" mass="14158">MPYAGFTASARKPDLSAMTSAANAQRIIEDRILARHRRIAERLADDPGLIDHAKSNLHRWAAIRGDDVPPTWLVEWQAILDGPVDDVVAILTESSEHAIRLRSCSPFAGALSPRERWQLIKEAPGASR</sequence>
<evidence type="ECO:0000313" key="2">
    <source>
        <dbReference type="Proteomes" id="UP000748752"/>
    </source>
</evidence>
<gene>
    <name evidence="1" type="ORF">CKO31_18860</name>
</gene>
<name>A0ABS1CMQ8_9GAMM</name>
<organism evidence="1 2">
    <name type="scientific">Thiohalocapsa halophila</name>
    <dbReference type="NCBI Taxonomy" id="69359"/>
    <lineage>
        <taxon>Bacteria</taxon>
        <taxon>Pseudomonadati</taxon>
        <taxon>Pseudomonadota</taxon>
        <taxon>Gammaproteobacteria</taxon>
        <taxon>Chromatiales</taxon>
        <taxon>Chromatiaceae</taxon>
        <taxon>Thiohalocapsa</taxon>
    </lineage>
</organism>
<keyword evidence="2" id="KW-1185">Reference proteome</keyword>
<accession>A0ABS1CMQ8</accession>
<protein>
    <submittedName>
        <fullName evidence="1">Uncharacterized protein</fullName>
    </submittedName>
</protein>
<reference evidence="1 2" key="1">
    <citation type="journal article" date="2020" name="Microorganisms">
        <title>Osmotic Adaptation and Compatible Solute Biosynthesis of Phototrophic Bacteria as Revealed from Genome Analyses.</title>
        <authorList>
            <person name="Imhoff J.F."/>
            <person name="Rahn T."/>
            <person name="Kunzel S."/>
            <person name="Keller A."/>
            <person name="Neulinger S.C."/>
        </authorList>
    </citation>
    <scope>NUCLEOTIDE SEQUENCE [LARGE SCALE GENOMIC DNA]</scope>
    <source>
        <strain evidence="1 2">DSM 6210</strain>
    </source>
</reference>
<comment type="caution">
    <text evidence="1">The sequence shown here is derived from an EMBL/GenBank/DDBJ whole genome shotgun (WGS) entry which is preliminary data.</text>
</comment>